<dbReference type="SUPFAM" id="SSF49384">
    <property type="entry name" value="Carbohydrate-binding domain"/>
    <property type="match status" value="1"/>
</dbReference>
<dbReference type="Proteomes" id="UP001365405">
    <property type="component" value="Unassembled WGS sequence"/>
</dbReference>
<keyword evidence="4" id="KW-1185">Reference proteome</keyword>
<comment type="caution">
    <text evidence="3">The sequence shown here is derived from an EMBL/GenBank/DDBJ whole genome shotgun (WGS) entry which is preliminary data.</text>
</comment>
<organism evidence="3 4">
    <name type="scientific">Pseudaquabacterium inlustre</name>
    <dbReference type="NCBI Taxonomy" id="2984192"/>
    <lineage>
        <taxon>Bacteria</taxon>
        <taxon>Pseudomonadati</taxon>
        <taxon>Pseudomonadota</taxon>
        <taxon>Betaproteobacteria</taxon>
        <taxon>Burkholderiales</taxon>
        <taxon>Sphaerotilaceae</taxon>
        <taxon>Pseudaquabacterium</taxon>
    </lineage>
</organism>
<protein>
    <submittedName>
        <fullName evidence="3">PEP-CTERM sorting domain-containing protein</fullName>
    </submittedName>
</protein>
<keyword evidence="1" id="KW-0732">Signal</keyword>
<feature type="chain" id="PRO_5046434833" evidence="1">
    <location>
        <begin position="26"/>
        <end position="204"/>
    </location>
</feature>
<dbReference type="EMBL" id="JBBUTH010000003">
    <property type="protein sequence ID" value="MEK8049721.1"/>
    <property type="molecule type" value="Genomic_DNA"/>
</dbReference>
<name>A0ABU9CCX2_9BURK</name>
<dbReference type="RefSeq" id="WP_341409403.1">
    <property type="nucleotide sequence ID" value="NZ_JBBUTH010000003.1"/>
</dbReference>
<gene>
    <name evidence="3" type="ORF">AACH10_05700</name>
</gene>
<dbReference type="Pfam" id="PF07589">
    <property type="entry name" value="PEP-CTERM"/>
    <property type="match status" value="1"/>
</dbReference>
<dbReference type="NCBIfam" id="TIGR02595">
    <property type="entry name" value="PEP_CTERM"/>
    <property type="match status" value="1"/>
</dbReference>
<dbReference type="InterPro" id="IPR013424">
    <property type="entry name" value="Ice-binding_C"/>
</dbReference>
<proteinExistence type="predicted"/>
<evidence type="ECO:0000313" key="4">
    <source>
        <dbReference type="Proteomes" id="UP001365405"/>
    </source>
</evidence>
<accession>A0ABU9CCX2</accession>
<evidence type="ECO:0000259" key="2">
    <source>
        <dbReference type="Pfam" id="PF07589"/>
    </source>
</evidence>
<evidence type="ECO:0000313" key="3">
    <source>
        <dbReference type="EMBL" id="MEK8049721.1"/>
    </source>
</evidence>
<dbReference type="InterPro" id="IPR008965">
    <property type="entry name" value="CBM2/CBM3_carb-bd_dom_sf"/>
</dbReference>
<sequence length="204" mass="20677">MSILKTAQRAAVAVAAVLACMGAQAAGSADKFFFTQDPLPVVVGGTVVITWHDSGVTNGFDESTVVLQFDPTVFSLVSAAAGSVFGAGAFTSSPTAVDVDFGTGSLVPGWQYSVSGGSHASRAESGMDVFSVTLRLDHWTPSASTAVYFIDPVGPGLPANYYSFESAGVAVQAVPEPATVASMLAGLVLLAGVGARRRRTGAVA</sequence>
<feature type="signal peptide" evidence="1">
    <location>
        <begin position="1"/>
        <end position="25"/>
    </location>
</feature>
<dbReference type="PROSITE" id="PS51257">
    <property type="entry name" value="PROKAR_LIPOPROTEIN"/>
    <property type="match status" value="1"/>
</dbReference>
<feature type="domain" description="Ice-binding protein C-terminal" evidence="2">
    <location>
        <begin position="173"/>
        <end position="198"/>
    </location>
</feature>
<reference evidence="3 4" key="1">
    <citation type="submission" date="2024-04" db="EMBL/GenBank/DDBJ databases">
        <title>Novel species of the genus Ideonella isolated from streams.</title>
        <authorList>
            <person name="Lu H."/>
        </authorList>
    </citation>
    <scope>NUCLEOTIDE SEQUENCE [LARGE SCALE GENOMIC DNA]</scope>
    <source>
        <strain evidence="3 4">DXS22W</strain>
    </source>
</reference>
<evidence type="ECO:0000256" key="1">
    <source>
        <dbReference type="SAM" id="SignalP"/>
    </source>
</evidence>